<organism evidence="3 4">
    <name type="scientific">Roseiconus nitratireducens</name>
    <dbReference type="NCBI Taxonomy" id="2605748"/>
    <lineage>
        <taxon>Bacteria</taxon>
        <taxon>Pseudomonadati</taxon>
        <taxon>Planctomycetota</taxon>
        <taxon>Planctomycetia</taxon>
        <taxon>Pirellulales</taxon>
        <taxon>Pirellulaceae</taxon>
        <taxon>Roseiconus</taxon>
    </lineage>
</organism>
<evidence type="ECO:0000259" key="2">
    <source>
        <dbReference type="Pfam" id="PF06439"/>
    </source>
</evidence>
<proteinExistence type="predicted"/>
<protein>
    <submittedName>
        <fullName evidence="3">DUF1080 domain-containing protein</fullName>
    </submittedName>
</protein>
<reference evidence="3 4" key="1">
    <citation type="submission" date="2019-08" db="EMBL/GenBank/DDBJ databases">
        <authorList>
            <person name="Dhanesh K."/>
            <person name="Kumar G."/>
            <person name="Sasikala C."/>
            <person name="Venkata Ramana C."/>
        </authorList>
    </citation>
    <scope>NUCLEOTIDE SEQUENCE [LARGE SCALE GENOMIC DNA]</scope>
    <source>
        <strain evidence="3 4">JC645</strain>
    </source>
</reference>
<evidence type="ECO:0000256" key="1">
    <source>
        <dbReference type="SAM" id="MobiDB-lite"/>
    </source>
</evidence>
<comment type="caution">
    <text evidence="3">The sequence shown here is derived from an EMBL/GenBank/DDBJ whole genome shotgun (WGS) entry which is preliminary data.</text>
</comment>
<dbReference type="Pfam" id="PF06439">
    <property type="entry name" value="3keto-disac_hyd"/>
    <property type="match status" value="1"/>
</dbReference>
<evidence type="ECO:0000313" key="4">
    <source>
        <dbReference type="Proteomes" id="UP000324479"/>
    </source>
</evidence>
<evidence type="ECO:0000313" key="3">
    <source>
        <dbReference type="EMBL" id="KAA5546181.1"/>
    </source>
</evidence>
<gene>
    <name evidence="3" type="ORF">FYK55_04615</name>
</gene>
<feature type="region of interest" description="Disordered" evidence="1">
    <location>
        <begin position="34"/>
        <end position="71"/>
    </location>
</feature>
<dbReference type="RefSeq" id="WP_150075187.1">
    <property type="nucleotide sequence ID" value="NZ_VWOX01000002.1"/>
</dbReference>
<dbReference type="Gene3D" id="2.60.120.560">
    <property type="entry name" value="Exo-inulinase, domain 1"/>
    <property type="match status" value="1"/>
</dbReference>
<dbReference type="AlphaFoldDB" id="A0A5M6DF37"/>
<dbReference type="InterPro" id="IPR010496">
    <property type="entry name" value="AL/BT2_dom"/>
</dbReference>
<dbReference type="EMBL" id="VWOX01000002">
    <property type="protein sequence ID" value="KAA5546181.1"/>
    <property type="molecule type" value="Genomic_DNA"/>
</dbReference>
<keyword evidence="4" id="KW-1185">Reference proteome</keyword>
<dbReference type="Proteomes" id="UP000324479">
    <property type="component" value="Unassembled WGS sequence"/>
</dbReference>
<feature type="domain" description="3-keto-alpha-glucoside-1,2-lyase/3-keto-2-hydroxy-glucal hydratase" evidence="2">
    <location>
        <begin position="75"/>
        <end position="256"/>
    </location>
</feature>
<dbReference type="GO" id="GO:0016787">
    <property type="term" value="F:hydrolase activity"/>
    <property type="evidence" value="ECO:0007669"/>
    <property type="project" value="InterPro"/>
</dbReference>
<name>A0A5M6DF37_9BACT</name>
<sequence length="271" mass="30228">MNRLPRPRTVFFFIKLTLLGTVVWLPPGRESMAQAPATGEQVAEPADDASTKSDSDAKDAKKTTPAKTPWRSLKDHWKPCEFGGDGEIKIKDGTITLGYGSPLTGVVWSGPVGKPDATDQTDVKPVPRDNYELQWDCRRDKGFDFLCAFTFPVADEHVSLVLGGWGGGITGISSIDGRDASDNNTTMFQAFENERWYHARVRVETTKITVWIDDTLIFDHPREGHDFDIRFEMDPCTPLGIANFESDSRIRNIQIRKLDPSELAKAEDAPK</sequence>
<accession>A0A5M6DF37</accession>
<feature type="compositionally biased region" description="Basic and acidic residues" evidence="1">
    <location>
        <begin position="49"/>
        <end position="62"/>
    </location>
</feature>